<keyword evidence="2" id="KW-0997">Cell inner membrane</keyword>
<dbReference type="InterPro" id="IPR013767">
    <property type="entry name" value="PAS_fold"/>
</dbReference>
<dbReference type="PRINTS" id="PR00260">
    <property type="entry name" value="CHEMTRNSDUCR"/>
</dbReference>
<sequence>MILWYPHIRNKSSRSSGESDPQLEPSDSNTSPSPPEGDHRALDLSIDVSPDELDGVHNTEVPTAIQEDRANRLSTVIADDSEWDADTVTAESERYMKQGCSPGEFVRSYEVIVDSLLEEAFDRLEAGRAEAVKSELRAGLGTMLGDVATAVEEFGAQRTDEYADSYLTIEAVLEAIPFPVYMLDADHRVVGWNYGHTAFVGMEREEAMGKTAQNSVVKATYSEGARKLTLADKVVKHPHSADEEYGVERYETPYSEKPVFYDTSTATTLGDETIEVEFWAVPIFDENGEFQAVFEIIRDQTEEVRRDEAMTDLVENVTDVLQRIGGGELAARVDYEDEHDVVDEELLDIVNEVNEMANSFQTLVDDVNETTDQLADSIHDAAASADTVEETLDEQNDALQETKNEVESYSATMEEIAATSKEVADAAQRAQERVETGVDASSEAKRVGGDVADVSKELVDTITALSDNLEEIEQVVEIIDGVADQTNLLALNASIEAATAGDDGAGFAVVADEIKSLAEETQSHTDEITDYIRELQSMSHETVTAVEQAHGQIESMDGSIEDVVDSFEHIEESVTSASEQIDEVAKANDDQASSVEEVLAMVETAETHSREVTDAASEIIDETTTQQRTVVELQEKVGELSRADEISESDGSR</sequence>
<evidence type="ECO:0000256" key="6">
    <source>
        <dbReference type="SAM" id="Coils"/>
    </source>
</evidence>
<dbReference type="PROSITE" id="PS50112">
    <property type="entry name" value="PAS"/>
    <property type="match status" value="1"/>
</dbReference>
<keyword evidence="6" id="KW-0175">Coiled coil</keyword>
<comment type="caution">
    <text evidence="12">The sequence shown here is derived from an EMBL/GenBank/DDBJ whole genome shotgun (WGS) entry which is preliminary data.</text>
</comment>
<dbReference type="InterPro" id="IPR000727">
    <property type="entry name" value="T_SNARE_dom"/>
</dbReference>
<dbReference type="PROSITE" id="PS50885">
    <property type="entry name" value="HAMP"/>
    <property type="match status" value="1"/>
</dbReference>
<accession>A0A5D5AIS7</accession>
<dbReference type="CDD" id="cd11386">
    <property type="entry name" value="MCP_signal"/>
    <property type="match status" value="1"/>
</dbReference>
<evidence type="ECO:0000259" key="9">
    <source>
        <dbReference type="PROSITE" id="PS50112"/>
    </source>
</evidence>
<dbReference type="SMART" id="SM00283">
    <property type="entry name" value="MA"/>
    <property type="match status" value="1"/>
</dbReference>
<dbReference type="Pfam" id="PF00989">
    <property type="entry name" value="PAS"/>
    <property type="match status" value="1"/>
</dbReference>
<dbReference type="InterPro" id="IPR003660">
    <property type="entry name" value="HAMP_dom"/>
</dbReference>
<dbReference type="SUPFAM" id="SSF55785">
    <property type="entry name" value="PYP-like sensor domain (PAS domain)"/>
    <property type="match status" value="1"/>
</dbReference>
<keyword evidence="3 5" id="KW-0807">Transducer</keyword>
<dbReference type="PROSITE" id="PS50111">
    <property type="entry name" value="CHEMOTAXIS_TRANSDUC_2"/>
    <property type="match status" value="1"/>
</dbReference>
<evidence type="ECO:0000256" key="5">
    <source>
        <dbReference type="PROSITE-ProRule" id="PRU00284"/>
    </source>
</evidence>
<dbReference type="InterPro" id="IPR004090">
    <property type="entry name" value="Chemotax_Me-accpt_rcpt"/>
</dbReference>
<keyword evidence="2" id="KW-0472">Membrane</keyword>
<feature type="compositionally biased region" description="Polar residues" evidence="7">
    <location>
        <begin position="13"/>
        <end position="31"/>
    </location>
</feature>
<feature type="domain" description="HAMP" evidence="11">
    <location>
        <begin position="314"/>
        <end position="365"/>
    </location>
</feature>
<dbReference type="Gene3D" id="3.30.450.20">
    <property type="entry name" value="PAS domain"/>
    <property type="match status" value="1"/>
</dbReference>
<reference evidence="12 13" key="1">
    <citation type="submission" date="2019-08" db="EMBL/GenBank/DDBJ databases">
        <title>Archaea genome.</title>
        <authorList>
            <person name="Kajale S."/>
            <person name="Shouche Y."/>
            <person name="Deshpande N."/>
            <person name="Sharma A."/>
        </authorList>
    </citation>
    <scope>NUCLEOTIDE SEQUENCE [LARGE SCALE GENOMIC DNA]</scope>
    <source>
        <strain evidence="12 13">ESP3B_9</strain>
    </source>
</reference>
<name>A0A5D5AIS7_9EURY</name>
<evidence type="ECO:0000259" key="10">
    <source>
        <dbReference type="PROSITE" id="PS50192"/>
    </source>
</evidence>
<evidence type="ECO:0000256" key="2">
    <source>
        <dbReference type="ARBA" id="ARBA00022519"/>
    </source>
</evidence>
<feature type="domain" description="PAS" evidence="9">
    <location>
        <begin position="165"/>
        <end position="211"/>
    </location>
</feature>
<protein>
    <submittedName>
        <fullName evidence="12">PAS domain-containing protein</fullName>
    </submittedName>
</protein>
<evidence type="ECO:0000256" key="3">
    <source>
        <dbReference type="ARBA" id="ARBA00023224"/>
    </source>
</evidence>
<dbReference type="GO" id="GO:0006355">
    <property type="term" value="P:regulation of DNA-templated transcription"/>
    <property type="evidence" value="ECO:0007669"/>
    <property type="project" value="InterPro"/>
</dbReference>
<evidence type="ECO:0000259" key="11">
    <source>
        <dbReference type="PROSITE" id="PS50885"/>
    </source>
</evidence>
<feature type="coiled-coil region" evidence="6">
    <location>
        <begin position="385"/>
        <end position="419"/>
    </location>
</feature>
<dbReference type="AlphaFoldDB" id="A0A5D5AIS7"/>
<dbReference type="GO" id="GO:0006935">
    <property type="term" value="P:chemotaxis"/>
    <property type="evidence" value="ECO:0007669"/>
    <property type="project" value="InterPro"/>
</dbReference>
<dbReference type="InterPro" id="IPR000014">
    <property type="entry name" value="PAS"/>
</dbReference>
<comment type="similarity">
    <text evidence="4">Belongs to the methyl-accepting chemotaxis (MCP) protein family.</text>
</comment>
<dbReference type="Pfam" id="PF00015">
    <property type="entry name" value="MCPsignal"/>
    <property type="match status" value="1"/>
</dbReference>
<dbReference type="SUPFAM" id="SSF58104">
    <property type="entry name" value="Methyl-accepting chemotaxis protein (MCP) signaling domain"/>
    <property type="match status" value="1"/>
</dbReference>
<feature type="domain" description="T-SNARE coiled-coil homology" evidence="10">
    <location>
        <begin position="515"/>
        <end position="577"/>
    </location>
</feature>
<dbReference type="PANTHER" id="PTHR32089">
    <property type="entry name" value="METHYL-ACCEPTING CHEMOTAXIS PROTEIN MCPB"/>
    <property type="match status" value="1"/>
</dbReference>
<dbReference type="EMBL" id="VTAW01000032">
    <property type="protein sequence ID" value="TYT60717.1"/>
    <property type="molecule type" value="Genomic_DNA"/>
</dbReference>
<dbReference type="PROSITE" id="PS50192">
    <property type="entry name" value="T_SNARE"/>
    <property type="match status" value="1"/>
</dbReference>
<dbReference type="GO" id="GO:0004888">
    <property type="term" value="F:transmembrane signaling receptor activity"/>
    <property type="evidence" value="ECO:0007669"/>
    <property type="project" value="InterPro"/>
</dbReference>
<organism evidence="12 13">
    <name type="scientific">Natrialba swarupiae</name>
    <dbReference type="NCBI Taxonomy" id="2448032"/>
    <lineage>
        <taxon>Archaea</taxon>
        <taxon>Methanobacteriati</taxon>
        <taxon>Methanobacteriota</taxon>
        <taxon>Stenosarchaea group</taxon>
        <taxon>Halobacteria</taxon>
        <taxon>Halobacteriales</taxon>
        <taxon>Natrialbaceae</taxon>
        <taxon>Natrialba</taxon>
    </lineage>
</organism>
<feature type="region of interest" description="Disordered" evidence="7">
    <location>
        <begin position="9"/>
        <end position="42"/>
    </location>
</feature>
<dbReference type="Gene3D" id="1.10.287.950">
    <property type="entry name" value="Methyl-accepting chemotaxis protein"/>
    <property type="match status" value="1"/>
</dbReference>
<feature type="domain" description="Methyl-accepting transducer" evidence="8">
    <location>
        <begin position="370"/>
        <end position="606"/>
    </location>
</feature>
<dbReference type="Proteomes" id="UP000324104">
    <property type="component" value="Unassembled WGS sequence"/>
</dbReference>
<keyword evidence="2" id="KW-1003">Cell membrane</keyword>
<dbReference type="InterPro" id="IPR004089">
    <property type="entry name" value="MCPsignal_dom"/>
</dbReference>
<evidence type="ECO:0000313" key="12">
    <source>
        <dbReference type="EMBL" id="TYT60717.1"/>
    </source>
</evidence>
<comment type="subcellular location">
    <subcellularLocation>
        <location evidence="1">Cell inner membrane</location>
        <topology evidence="1">Multi-pass membrane protein</topology>
    </subcellularLocation>
</comment>
<dbReference type="PANTHER" id="PTHR32089:SF112">
    <property type="entry name" value="LYSOZYME-LIKE PROTEIN-RELATED"/>
    <property type="match status" value="1"/>
</dbReference>
<dbReference type="InterPro" id="IPR035965">
    <property type="entry name" value="PAS-like_dom_sf"/>
</dbReference>
<dbReference type="GO" id="GO:0005886">
    <property type="term" value="C:plasma membrane"/>
    <property type="evidence" value="ECO:0007669"/>
    <property type="project" value="UniProtKB-SubCell"/>
</dbReference>
<gene>
    <name evidence="12" type="ORF">FYC77_17565</name>
</gene>
<evidence type="ECO:0000256" key="4">
    <source>
        <dbReference type="ARBA" id="ARBA00029447"/>
    </source>
</evidence>
<keyword evidence="13" id="KW-1185">Reference proteome</keyword>
<evidence type="ECO:0000256" key="7">
    <source>
        <dbReference type="SAM" id="MobiDB-lite"/>
    </source>
</evidence>
<evidence type="ECO:0000259" key="8">
    <source>
        <dbReference type="PROSITE" id="PS50111"/>
    </source>
</evidence>
<evidence type="ECO:0000256" key="1">
    <source>
        <dbReference type="ARBA" id="ARBA00004429"/>
    </source>
</evidence>
<evidence type="ECO:0000313" key="13">
    <source>
        <dbReference type="Proteomes" id="UP000324104"/>
    </source>
</evidence>
<dbReference type="GO" id="GO:0007165">
    <property type="term" value="P:signal transduction"/>
    <property type="evidence" value="ECO:0007669"/>
    <property type="project" value="UniProtKB-KW"/>
</dbReference>
<proteinExistence type="inferred from homology"/>